<sequence>MKFQVQIYEFYSIGLFFSSNTIRVWY</sequence>
<dbReference type="AlphaFoldDB" id="A0A0A8YW06"/>
<reference evidence="1" key="1">
    <citation type="submission" date="2014-09" db="EMBL/GenBank/DDBJ databases">
        <authorList>
            <person name="Magalhaes I.L.F."/>
            <person name="Oliveira U."/>
            <person name="Santos F.R."/>
            <person name="Vidigal T.H.D.A."/>
            <person name="Brescovit A.D."/>
            <person name="Santos A.J."/>
        </authorList>
    </citation>
    <scope>NUCLEOTIDE SEQUENCE</scope>
    <source>
        <tissue evidence="1">Shoot tissue taken approximately 20 cm above the soil surface</tissue>
    </source>
</reference>
<name>A0A0A8YW06_ARUDO</name>
<accession>A0A0A8YW06</accession>
<reference evidence="1" key="2">
    <citation type="journal article" date="2015" name="Data Brief">
        <title>Shoot transcriptome of the giant reed, Arundo donax.</title>
        <authorList>
            <person name="Barrero R.A."/>
            <person name="Guerrero F.D."/>
            <person name="Moolhuijzen P."/>
            <person name="Goolsby J.A."/>
            <person name="Tidwell J."/>
            <person name="Bellgard S.E."/>
            <person name="Bellgard M.I."/>
        </authorList>
    </citation>
    <scope>NUCLEOTIDE SEQUENCE</scope>
    <source>
        <tissue evidence="1">Shoot tissue taken approximately 20 cm above the soil surface</tissue>
    </source>
</reference>
<dbReference type="EMBL" id="GBRH01268317">
    <property type="protein sequence ID" value="JAD29578.1"/>
    <property type="molecule type" value="Transcribed_RNA"/>
</dbReference>
<organism evidence="1">
    <name type="scientific">Arundo donax</name>
    <name type="common">Giant reed</name>
    <name type="synonym">Donax arundinaceus</name>
    <dbReference type="NCBI Taxonomy" id="35708"/>
    <lineage>
        <taxon>Eukaryota</taxon>
        <taxon>Viridiplantae</taxon>
        <taxon>Streptophyta</taxon>
        <taxon>Embryophyta</taxon>
        <taxon>Tracheophyta</taxon>
        <taxon>Spermatophyta</taxon>
        <taxon>Magnoliopsida</taxon>
        <taxon>Liliopsida</taxon>
        <taxon>Poales</taxon>
        <taxon>Poaceae</taxon>
        <taxon>PACMAD clade</taxon>
        <taxon>Arundinoideae</taxon>
        <taxon>Arundineae</taxon>
        <taxon>Arundo</taxon>
    </lineage>
</organism>
<evidence type="ECO:0000313" key="1">
    <source>
        <dbReference type="EMBL" id="JAD29578.1"/>
    </source>
</evidence>
<protein>
    <submittedName>
        <fullName evidence="1">Uncharacterized protein</fullName>
    </submittedName>
</protein>
<proteinExistence type="predicted"/>